<dbReference type="InterPro" id="IPR028082">
    <property type="entry name" value="Peripla_BP_I"/>
</dbReference>
<comment type="caution">
    <text evidence="5">The sequence shown here is derived from an EMBL/GenBank/DDBJ whole genome shotgun (WGS) entry which is preliminary data.</text>
</comment>
<evidence type="ECO:0000256" key="1">
    <source>
        <dbReference type="ARBA" id="ARBA00023015"/>
    </source>
</evidence>
<accession>A0A921IKD1</accession>
<keyword evidence="3" id="KW-0804">Transcription</keyword>
<gene>
    <name evidence="5" type="ORF">K8V20_01945</name>
</gene>
<evidence type="ECO:0000256" key="2">
    <source>
        <dbReference type="ARBA" id="ARBA00023125"/>
    </source>
</evidence>
<keyword evidence="1" id="KW-0805">Transcription regulation</keyword>
<dbReference type="InterPro" id="IPR010982">
    <property type="entry name" value="Lambda_DNA-bd_dom_sf"/>
</dbReference>
<dbReference type="GO" id="GO:0003700">
    <property type="term" value="F:DNA-binding transcription factor activity"/>
    <property type="evidence" value="ECO:0007669"/>
    <property type="project" value="TreeGrafter"/>
</dbReference>
<reference evidence="5" key="2">
    <citation type="submission" date="2021-09" db="EMBL/GenBank/DDBJ databases">
        <authorList>
            <person name="Gilroy R."/>
        </authorList>
    </citation>
    <scope>NUCLEOTIDE SEQUENCE</scope>
    <source>
        <strain evidence="5">ChiBcec21-2208</strain>
    </source>
</reference>
<evidence type="ECO:0000259" key="4">
    <source>
        <dbReference type="PROSITE" id="PS50932"/>
    </source>
</evidence>
<dbReference type="CDD" id="cd01392">
    <property type="entry name" value="HTH_LacI"/>
    <property type="match status" value="1"/>
</dbReference>
<organism evidence="5 6">
    <name type="scientific">Subdoligranulum variabile</name>
    <dbReference type="NCBI Taxonomy" id="214851"/>
    <lineage>
        <taxon>Bacteria</taxon>
        <taxon>Bacillati</taxon>
        <taxon>Bacillota</taxon>
        <taxon>Clostridia</taxon>
        <taxon>Eubacteriales</taxon>
        <taxon>Oscillospiraceae</taxon>
        <taxon>Subdoligranulum</taxon>
    </lineage>
</organism>
<dbReference type="CDD" id="cd01542">
    <property type="entry name" value="PBP1_TreR-like"/>
    <property type="match status" value="1"/>
</dbReference>
<reference evidence="5" key="1">
    <citation type="journal article" date="2021" name="PeerJ">
        <title>Extensive microbial diversity within the chicken gut microbiome revealed by metagenomics and culture.</title>
        <authorList>
            <person name="Gilroy R."/>
            <person name="Ravi A."/>
            <person name="Getino M."/>
            <person name="Pursley I."/>
            <person name="Horton D.L."/>
            <person name="Alikhan N.F."/>
            <person name="Baker D."/>
            <person name="Gharbi K."/>
            <person name="Hall N."/>
            <person name="Watson M."/>
            <person name="Adriaenssens E.M."/>
            <person name="Foster-Nyarko E."/>
            <person name="Jarju S."/>
            <person name="Secka A."/>
            <person name="Antonio M."/>
            <person name="Oren A."/>
            <person name="Chaudhuri R.R."/>
            <person name="La Ragione R."/>
            <person name="Hildebrand F."/>
            <person name="Pallen M.J."/>
        </authorList>
    </citation>
    <scope>NUCLEOTIDE SEQUENCE</scope>
    <source>
        <strain evidence="5">ChiBcec21-2208</strain>
    </source>
</reference>
<dbReference type="SMART" id="SM00354">
    <property type="entry name" value="HTH_LACI"/>
    <property type="match status" value="1"/>
</dbReference>
<evidence type="ECO:0000313" key="6">
    <source>
        <dbReference type="Proteomes" id="UP000782880"/>
    </source>
</evidence>
<dbReference type="PROSITE" id="PS50932">
    <property type="entry name" value="HTH_LACI_2"/>
    <property type="match status" value="1"/>
</dbReference>
<dbReference type="Gene3D" id="3.40.50.2300">
    <property type="match status" value="2"/>
</dbReference>
<sequence length="333" mass="35824">MNITEIAKLAGVSKTAVSRYFNNGYLSAEKKAAIAEVVARTGYAPSEQARTLRVQRTRQIGVVMPRLSSESTARVVDGITLSLAGEGYQLLLANTANNPDKEVEYLDTFRNSGVDGVIFLGSIFTAAHKSVLKSMHMPVVIVAQQYDGYNCVYHDDRGAARAMTELLIRRGSSRPLYIGVTAQDRAAGYARHEGYLAALKAAGLPPRAEDMLLSDFTMESGYHIARQLLEKRRPDGIFCATDAIAIGVMQACREAGLAVGQDVLVAGIGDSALGRVTAVPLTSAHLHYKTSGQEAAQMLLRLMHRQGAGVRCLQLGYEVMERASTGGETTSAI</sequence>
<name>A0A921IKD1_9FIRM</name>
<dbReference type="AlphaFoldDB" id="A0A921IKD1"/>
<dbReference type="Pfam" id="PF00356">
    <property type="entry name" value="LacI"/>
    <property type="match status" value="1"/>
</dbReference>
<proteinExistence type="predicted"/>
<dbReference type="Proteomes" id="UP000782880">
    <property type="component" value="Unassembled WGS sequence"/>
</dbReference>
<dbReference type="InterPro" id="IPR000843">
    <property type="entry name" value="HTH_LacI"/>
</dbReference>
<dbReference type="PANTHER" id="PTHR30146">
    <property type="entry name" value="LACI-RELATED TRANSCRIPTIONAL REPRESSOR"/>
    <property type="match status" value="1"/>
</dbReference>
<protein>
    <submittedName>
        <fullName evidence="5">LacI family DNA-binding transcriptional regulator</fullName>
    </submittedName>
</protein>
<dbReference type="PANTHER" id="PTHR30146:SF154">
    <property type="entry name" value="TRANSCRIPTION REGULATOR, MEMBER OF GALR FAMILY"/>
    <property type="match status" value="1"/>
</dbReference>
<evidence type="ECO:0000256" key="3">
    <source>
        <dbReference type="ARBA" id="ARBA00023163"/>
    </source>
</evidence>
<dbReference type="InterPro" id="IPR046335">
    <property type="entry name" value="LacI/GalR-like_sensor"/>
</dbReference>
<dbReference type="SUPFAM" id="SSF53822">
    <property type="entry name" value="Periplasmic binding protein-like I"/>
    <property type="match status" value="1"/>
</dbReference>
<feature type="domain" description="HTH lacI-type" evidence="4">
    <location>
        <begin position="1"/>
        <end position="54"/>
    </location>
</feature>
<dbReference type="SUPFAM" id="SSF47413">
    <property type="entry name" value="lambda repressor-like DNA-binding domains"/>
    <property type="match status" value="1"/>
</dbReference>
<dbReference type="GO" id="GO:0000976">
    <property type="term" value="F:transcription cis-regulatory region binding"/>
    <property type="evidence" value="ECO:0007669"/>
    <property type="project" value="TreeGrafter"/>
</dbReference>
<evidence type="ECO:0000313" key="5">
    <source>
        <dbReference type="EMBL" id="HJG27397.1"/>
    </source>
</evidence>
<dbReference type="Pfam" id="PF13377">
    <property type="entry name" value="Peripla_BP_3"/>
    <property type="match status" value="1"/>
</dbReference>
<dbReference type="Gene3D" id="1.10.260.40">
    <property type="entry name" value="lambda repressor-like DNA-binding domains"/>
    <property type="match status" value="1"/>
</dbReference>
<keyword evidence="2 5" id="KW-0238">DNA-binding</keyword>
<dbReference type="EMBL" id="DYVE01000056">
    <property type="protein sequence ID" value="HJG27397.1"/>
    <property type="molecule type" value="Genomic_DNA"/>
</dbReference>